<dbReference type="Proteomes" id="UP000502415">
    <property type="component" value="Chromosome"/>
</dbReference>
<dbReference type="SMART" id="SM00671">
    <property type="entry name" value="SEL1"/>
    <property type="match status" value="1"/>
</dbReference>
<dbReference type="SUPFAM" id="SSF81901">
    <property type="entry name" value="HCP-like"/>
    <property type="match status" value="1"/>
</dbReference>
<evidence type="ECO:0000313" key="2">
    <source>
        <dbReference type="EMBL" id="QJE00138.1"/>
    </source>
</evidence>
<dbReference type="AlphaFoldDB" id="A0A7Z2VVZ2"/>
<accession>A0A7Z2VVZ2</accession>
<reference evidence="2 3" key="1">
    <citation type="submission" date="2020-04" db="EMBL/GenBank/DDBJ databases">
        <title>Genome sequencing of novel species.</title>
        <authorList>
            <person name="Heo J."/>
            <person name="Kim S.-J."/>
            <person name="Kim J.-S."/>
            <person name="Hong S.-B."/>
            <person name="Kwon S.-W."/>
        </authorList>
    </citation>
    <scope>NUCLEOTIDE SEQUENCE [LARGE SCALE GENOMIC DNA]</scope>
    <source>
        <strain evidence="2 3">GN2-R2</strain>
    </source>
</reference>
<dbReference type="RefSeq" id="WP_170202171.1">
    <property type="nucleotide sequence ID" value="NZ_CP051685.1"/>
</dbReference>
<sequence>MPVPRIRRFAALAAIPAALILLSLGLPAGAAGADAPSHYGEKAVSAIKGRIRLKDCAGAIDDLKTSLKKGFPEANMLAGSMYENGVCVKRDWERAIPFYIQAWEGGLREGADRLAAGYAAPENGADVAAALWWAVRGRGRDWLPECAVGRAAADDIDRFAAELQTWPQARLAMCNYVTGVMSTLAAEARYPAQAFVEGVGGHVGIRFLPAVPRIEMQRGGVQEYLLLGLVNGDAARERGSRSADGFEKELGEVADRALRRYPQPAGMPAAMVVKTSYDFQIQFE</sequence>
<dbReference type="EMBL" id="CP051685">
    <property type="protein sequence ID" value="QJE00138.1"/>
    <property type="molecule type" value="Genomic_DNA"/>
</dbReference>
<feature type="signal peptide" evidence="1">
    <location>
        <begin position="1"/>
        <end position="30"/>
    </location>
</feature>
<keyword evidence="3" id="KW-1185">Reference proteome</keyword>
<dbReference type="InterPro" id="IPR011990">
    <property type="entry name" value="TPR-like_helical_dom_sf"/>
</dbReference>
<gene>
    <name evidence="2" type="ORF">HH212_08910</name>
</gene>
<name>A0A7Z2VVZ2_9BURK</name>
<protein>
    <submittedName>
        <fullName evidence="2">Sel1 repeat family protein</fullName>
    </submittedName>
</protein>
<proteinExistence type="predicted"/>
<evidence type="ECO:0000313" key="3">
    <source>
        <dbReference type="Proteomes" id="UP000502415"/>
    </source>
</evidence>
<dbReference type="KEGG" id="mfy:HH212_08910"/>
<feature type="chain" id="PRO_5030973529" evidence="1">
    <location>
        <begin position="31"/>
        <end position="284"/>
    </location>
</feature>
<keyword evidence="1" id="KW-0732">Signal</keyword>
<evidence type="ECO:0000256" key="1">
    <source>
        <dbReference type="SAM" id="SignalP"/>
    </source>
</evidence>
<dbReference type="Gene3D" id="1.25.40.10">
    <property type="entry name" value="Tetratricopeptide repeat domain"/>
    <property type="match status" value="1"/>
</dbReference>
<dbReference type="InterPro" id="IPR006597">
    <property type="entry name" value="Sel1-like"/>
</dbReference>
<organism evidence="2 3">
    <name type="scientific">Massilia forsythiae</name>
    <dbReference type="NCBI Taxonomy" id="2728020"/>
    <lineage>
        <taxon>Bacteria</taxon>
        <taxon>Pseudomonadati</taxon>
        <taxon>Pseudomonadota</taxon>
        <taxon>Betaproteobacteria</taxon>
        <taxon>Burkholderiales</taxon>
        <taxon>Oxalobacteraceae</taxon>
        <taxon>Telluria group</taxon>
        <taxon>Massilia</taxon>
    </lineage>
</organism>